<gene>
    <name evidence="2" type="ORF">UFOPK4098_01363</name>
</gene>
<dbReference type="InterPro" id="IPR026555">
    <property type="entry name" value="NSL3/Tex30"/>
</dbReference>
<accession>A0A6J7RJQ1</accession>
<reference evidence="2" key="1">
    <citation type="submission" date="2020-05" db="EMBL/GenBank/DDBJ databases">
        <authorList>
            <person name="Chiriac C."/>
            <person name="Salcher M."/>
            <person name="Ghai R."/>
            <person name="Kavagutti S V."/>
        </authorList>
    </citation>
    <scope>NUCLEOTIDE SEQUENCE</scope>
</reference>
<proteinExistence type="predicted"/>
<organism evidence="2">
    <name type="scientific">freshwater metagenome</name>
    <dbReference type="NCBI Taxonomy" id="449393"/>
    <lineage>
        <taxon>unclassified sequences</taxon>
        <taxon>metagenomes</taxon>
        <taxon>ecological metagenomes</taxon>
    </lineage>
</organism>
<dbReference type="AlphaFoldDB" id="A0A6J7RJQ1"/>
<evidence type="ECO:0000313" key="2">
    <source>
        <dbReference type="EMBL" id="CAB5028944.1"/>
    </source>
</evidence>
<sequence>MSAAKGLVLFPGAGSSADHSSLIALEEAMQPVPVARVDFPYRRAGKRAPDRAPVLLQCVREEVQAFAKASGVRTSSLVIGGRSMGGRMCSMAAAGDTGLAKKGEPPLFGDPLKVCGLVLISYPLHPPAHPEKLRIAHLSRISVPVLFVHGTNDPFGTPAELKKHVKKIPSEVSMHFIEKGRHDLKGKDAEIAEVVREWCRSLR</sequence>
<dbReference type="SUPFAM" id="SSF53474">
    <property type="entry name" value="alpha/beta-Hydrolases"/>
    <property type="match status" value="1"/>
</dbReference>
<dbReference type="Pfam" id="PF20408">
    <property type="entry name" value="Abhydrolase_11"/>
    <property type="match status" value="1"/>
</dbReference>
<feature type="domain" description="KANL3/Tex30 alpha/beta hydrolase-like" evidence="1">
    <location>
        <begin position="7"/>
        <end position="188"/>
    </location>
</feature>
<dbReference type="PANTHER" id="PTHR13136:SF11">
    <property type="entry name" value="TESTIS-EXPRESSED PROTEIN 30"/>
    <property type="match status" value="1"/>
</dbReference>
<dbReference type="InterPro" id="IPR029058">
    <property type="entry name" value="AB_hydrolase_fold"/>
</dbReference>
<evidence type="ECO:0000259" key="1">
    <source>
        <dbReference type="Pfam" id="PF20408"/>
    </source>
</evidence>
<protein>
    <submittedName>
        <fullName evidence="2">Unannotated protein</fullName>
    </submittedName>
</protein>
<dbReference type="InterPro" id="IPR046879">
    <property type="entry name" value="KANL3/Tex30_Abhydrolase"/>
</dbReference>
<dbReference type="PANTHER" id="PTHR13136">
    <property type="entry name" value="TESTIS DEVELOPMENT PROTEIN PRTD"/>
    <property type="match status" value="1"/>
</dbReference>
<dbReference type="Gene3D" id="3.40.50.1820">
    <property type="entry name" value="alpha/beta hydrolase"/>
    <property type="match status" value="1"/>
</dbReference>
<dbReference type="EMBL" id="CAFBPN010000105">
    <property type="protein sequence ID" value="CAB5028944.1"/>
    <property type="molecule type" value="Genomic_DNA"/>
</dbReference>
<name>A0A6J7RJQ1_9ZZZZ</name>